<dbReference type="InterPro" id="IPR036691">
    <property type="entry name" value="Endo/exonu/phosph_ase_sf"/>
</dbReference>
<dbReference type="PATRIC" id="fig|512763.3.peg.562"/>
<dbReference type="RefSeq" id="WP_062542384.1">
    <property type="nucleotide sequence ID" value="NZ_CP012643.1"/>
</dbReference>
<keyword evidence="1" id="KW-0732">Signal</keyword>
<dbReference type="Gene3D" id="2.60.40.1220">
    <property type="match status" value="1"/>
</dbReference>
<organism evidence="5 6">
    <name type="scientific">Rufibacter tibetensis</name>
    <dbReference type="NCBI Taxonomy" id="512763"/>
    <lineage>
        <taxon>Bacteria</taxon>
        <taxon>Pseudomonadati</taxon>
        <taxon>Bacteroidota</taxon>
        <taxon>Cytophagia</taxon>
        <taxon>Cytophagales</taxon>
        <taxon>Hymenobacteraceae</taxon>
        <taxon>Rufibacter</taxon>
    </lineage>
</organism>
<dbReference type="Gene3D" id="3.60.10.10">
    <property type="entry name" value="Endonuclease/exonuclease/phosphatase"/>
    <property type="match status" value="1"/>
</dbReference>
<dbReference type="Pfam" id="PF03372">
    <property type="entry name" value="Exo_endo_phos"/>
    <property type="match status" value="1"/>
</dbReference>
<dbReference type="Proteomes" id="UP000061382">
    <property type="component" value="Chromosome"/>
</dbReference>
<dbReference type="InterPro" id="IPR026444">
    <property type="entry name" value="Secre_tail"/>
</dbReference>
<dbReference type="Pfam" id="PF13205">
    <property type="entry name" value="Big_5"/>
    <property type="match status" value="1"/>
</dbReference>
<evidence type="ECO:0000259" key="2">
    <source>
        <dbReference type="Pfam" id="PF03372"/>
    </source>
</evidence>
<dbReference type="InterPro" id="IPR032812">
    <property type="entry name" value="SbsA_Ig"/>
</dbReference>
<evidence type="ECO:0000313" key="6">
    <source>
        <dbReference type="Proteomes" id="UP000061382"/>
    </source>
</evidence>
<dbReference type="EMBL" id="CP012643">
    <property type="protein sequence ID" value="ALI98055.1"/>
    <property type="molecule type" value="Genomic_DNA"/>
</dbReference>
<protein>
    <submittedName>
        <fullName evidence="5">Uncharacterized protein</fullName>
    </submittedName>
</protein>
<dbReference type="STRING" id="512763.DC20_02530"/>
<sequence>MAFLCLGSSGKALGQVYLNSTGYTQNFDNLESGMPEGWQFVRLAGTGTNPLTLGVTNGSTATGGVYNVGTSGAADRALGTLASGGAIPAVGVSFRNTTGTTLNGFRIDATMEQWRTHSSNTVVEKVIFEYSTDATSLTTGTWVGVESLDLVEILTTTTAAAAVNGNDAANRTAITGDITASLAPDAIIWIRWRDQDAAGSDGLYAIDDFSAKLVTADITAPTLVSSTPADGATNVETVTNLVLSFSEAVELGTGNVSLTWNGGTMSKTISGSDIQIEGSIVTVKTGELLAKTTYSVVVDHAAIKDAAGNFFAGVTGTALSFTTAAAPTPVLSSTAEALSFPFTALGKNRVMSYDLSGVNVVENVTVSVTGPFQISKTTADFTTSMTFTAAELAAAQKVYVLFAPSEAGRFAGTVTNATEGGQDLTLNLTGVSGDPYNQNFNDVAFLTNSGWSRFNVSGAQQWASTNFGRDCLSGCNAATLNKAVQINGFAGGISVPNEDWLISPELDLASFANMAVLDFWTISAFSGDQLRLMYSADYTGTGNPNAATWTEVPGVFPAANSNLWTLSQGIELPKTAKYVAFVYTTTTGASRWTVDDFRIQDVSSYNTIPTTTLAFGEAASGSHSEAQSFTFRAVGYGNITLTASTGFELSADNGATFASSVVVSESETVAAAGKTVQVRFTPASRQVIVEGTIAITGTDLSTETIKLKGSSYLKSETFDVATYNMEFFGNGGQIAGGFGPANGALQIANATTVVNRLNMDIIGLQEISNEAAVDQVIASLPGYAKQISQVYSYSIKPNSSTQPFPAQKVGFIYNTANVTPVGFRVIFEDLYRKAVAGATTLVDDDFWSSGRLPYMGTFDVNVNGITKRINVITIHAKSGSSNADYNRRVADLQALKDTIDTYYADQNVILLGDFNDNVVGSINTSGVSSYSSFVSDVEDFKTLTYTLAQNGGFSFPSSGSFLDHIIISDELTDEYLEPSTTIEDPRSYVINYSNTTSDHLPVYARFAFTSIDPTGTKKDEKDKFRVYPNPTIGNVSLQLPVLASRDNLSIMVYSHRGELVLQASGLEQTLNQRLSEKMSTALPGMYLVKVQVGDKTYETRLIKK</sequence>
<dbReference type="PANTHER" id="PTHR11371:SF31">
    <property type="entry name" value="EXTRACELLULAR NUCLEASE"/>
    <property type="match status" value="1"/>
</dbReference>
<evidence type="ECO:0000259" key="4">
    <source>
        <dbReference type="Pfam" id="PF18962"/>
    </source>
</evidence>
<feature type="domain" description="Secretion system C-terminal sorting" evidence="4">
    <location>
        <begin position="1026"/>
        <end position="1101"/>
    </location>
</feature>
<feature type="domain" description="SbsA Ig-like" evidence="3">
    <location>
        <begin position="217"/>
        <end position="323"/>
    </location>
</feature>
<dbReference type="SUPFAM" id="SSF56219">
    <property type="entry name" value="DNase I-like"/>
    <property type="match status" value="1"/>
</dbReference>
<name>A0A0P0C0N4_9BACT</name>
<evidence type="ECO:0000259" key="3">
    <source>
        <dbReference type="Pfam" id="PF13205"/>
    </source>
</evidence>
<dbReference type="Gene3D" id="2.60.120.200">
    <property type="match status" value="1"/>
</dbReference>
<keyword evidence="6" id="KW-1185">Reference proteome</keyword>
<evidence type="ECO:0000256" key="1">
    <source>
        <dbReference type="ARBA" id="ARBA00022729"/>
    </source>
</evidence>
<dbReference type="NCBIfam" id="TIGR04183">
    <property type="entry name" value="Por_Secre_tail"/>
    <property type="match status" value="1"/>
</dbReference>
<evidence type="ECO:0000313" key="5">
    <source>
        <dbReference type="EMBL" id="ALI98055.1"/>
    </source>
</evidence>
<dbReference type="GO" id="GO:0003824">
    <property type="term" value="F:catalytic activity"/>
    <property type="evidence" value="ECO:0007669"/>
    <property type="project" value="InterPro"/>
</dbReference>
<dbReference type="Pfam" id="PF18962">
    <property type="entry name" value="Por_Secre_tail"/>
    <property type="match status" value="1"/>
</dbReference>
<dbReference type="InterPro" id="IPR005135">
    <property type="entry name" value="Endo/exonuclease/phosphatase"/>
</dbReference>
<proteinExistence type="predicted"/>
<feature type="domain" description="Endonuclease/exonuclease/phosphatase" evidence="2">
    <location>
        <begin position="721"/>
        <end position="999"/>
    </location>
</feature>
<accession>A0A0P0C0N4</accession>
<dbReference type="AlphaFoldDB" id="A0A0P0C0N4"/>
<dbReference type="KEGG" id="rti:DC20_02530"/>
<dbReference type="InterPro" id="IPR014755">
    <property type="entry name" value="Cu-Rt/internalin_Ig-like"/>
</dbReference>
<gene>
    <name evidence="5" type="ORF">DC20_02530</name>
</gene>
<reference evidence="5 6" key="1">
    <citation type="submission" date="2015-08" db="EMBL/GenBank/DDBJ databases">
        <title>Complete genome sequence of Rufibacter tibetensis strain 1351t, a radiation-resistant bacterium from tibet plateau.</title>
        <authorList>
            <person name="Dai J."/>
        </authorList>
    </citation>
    <scope>NUCLEOTIDE SEQUENCE [LARGE SCALE GENOMIC DNA]</scope>
    <source>
        <strain evidence="5 6">1351</strain>
    </source>
</reference>
<dbReference type="PANTHER" id="PTHR11371">
    <property type="entry name" value="DEOXYRIBONUCLEASE"/>
    <property type="match status" value="1"/>
</dbReference>